<evidence type="ECO:0000313" key="10">
    <source>
        <dbReference type="Proteomes" id="UP000070186"/>
    </source>
</evidence>
<evidence type="ECO:0000256" key="7">
    <source>
        <dbReference type="SAM" id="Phobius"/>
    </source>
</evidence>
<name>A0A133XF49_9RHOO</name>
<dbReference type="PANTHER" id="PTHR30506:SF3">
    <property type="entry name" value="UPF0126 INNER MEMBRANE PROTEIN YADS-RELATED"/>
    <property type="match status" value="1"/>
</dbReference>
<evidence type="ECO:0000256" key="6">
    <source>
        <dbReference type="ARBA" id="ARBA00023136"/>
    </source>
</evidence>
<comment type="similarity">
    <text evidence="2">Belongs to the UPF0126 family.</text>
</comment>
<keyword evidence="4 7" id="KW-0812">Transmembrane</keyword>
<evidence type="ECO:0000256" key="3">
    <source>
        <dbReference type="ARBA" id="ARBA00022475"/>
    </source>
</evidence>
<comment type="caution">
    <text evidence="9">The sequence shown here is derived from an EMBL/GenBank/DDBJ whole genome shotgun (WGS) entry which is preliminary data.</text>
</comment>
<keyword evidence="6 7" id="KW-0472">Membrane</keyword>
<dbReference type="Proteomes" id="UP000070186">
    <property type="component" value="Unassembled WGS sequence"/>
</dbReference>
<feature type="transmembrane region" description="Helical" evidence="7">
    <location>
        <begin position="106"/>
        <end position="126"/>
    </location>
</feature>
<dbReference type="PANTHER" id="PTHR30506">
    <property type="entry name" value="INNER MEMBRANE PROTEIN"/>
    <property type="match status" value="1"/>
</dbReference>
<feature type="transmembrane region" description="Helical" evidence="7">
    <location>
        <begin position="46"/>
        <end position="69"/>
    </location>
</feature>
<evidence type="ECO:0000313" key="9">
    <source>
        <dbReference type="EMBL" id="KXB29590.1"/>
    </source>
</evidence>
<protein>
    <recommendedName>
        <fullName evidence="8">Glycine transporter domain-containing protein</fullName>
    </recommendedName>
</protein>
<dbReference type="Pfam" id="PF03458">
    <property type="entry name" value="Gly_transporter"/>
    <property type="match status" value="2"/>
</dbReference>
<sequence length="222" mass="24339">MLESLAHVFQPLASKQFDLLLIVYLVAITTEAMSGALAAGRRNMDIFGVAVIAFVTALGGGTIRDVVLGNFPIGWTQHPEYVYLVILAGLATTLLARFMHHMKSAFLMLDAMGLVAFSLIGSNIALQLDYPVVVVIMAGMLTGICGGILRDVLCNQVPVVFCRELYASVSLFVCALFIGLRSFGIDADLNTLLCFILGFGFRMLALRFSWKLPTFSYQQRWD</sequence>
<evidence type="ECO:0000256" key="4">
    <source>
        <dbReference type="ARBA" id="ARBA00022692"/>
    </source>
</evidence>
<feature type="transmembrane region" description="Helical" evidence="7">
    <location>
        <begin position="81"/>
        <end position="99"/>
    </location>
</feature>
<comment type="subcellular location">
    <subcellularLocation>
        <location evidence="1">Cell membrane</location>
        <topology evidence="1">Multi-pass membrane protein</topology>
    </subcellularLocation>
</comment>
<keyword evidence="3" id="KW-1003">Cell membrane</keyword>
<evidence type="ECO:0000256" key="1">
    <source>
        <dbReference type="ARBA" id="ARBA00004651"/>
    </source>
</evidence>
<feature type="domain" description="Glycine transporter" evidence="8">
    <location>
        <begin position="22"/>
        <end position="96"/>
    </location>
</feature>
<dbReference type="AlphaFoldDB" id="A0A133XF49"/>
<feature type="transmembrane region" description="Helical" evidence="7">
    <location>
        <begin position="165"/>
        <end position="183"/>
    </location>
</feature>
<feature type="transmembrane region" description="Helical" evidence="7">
    <location>
        <begin position="132"/>
        <end position="153"/>
    </location>
</feature>
<dbReference type="GO" id="GO:0005886">
    <property type="term" value="C:plasma membrane"/>
    <property type="evidence" value="ECO:0007669"/>
    <property type="project" value="UniProtKB-SubCell"/>
</dbReference>
<dbReference type="EMBL" id="LODL01000035">
    <property type="protein sequence ID" value="KXB29590.1"/>
    <property type="molecule type" value="Genomic_DNA"/>
</dbReference>
<feature type="domain" description="Glycine transporter" evidence="8">
    <location>
        <begin position="108"/>
        <end position="180"/>
    </location>
</feature>
<keyword evidence="10" id="KW-1185">Reference proteome</keyword>
<keyword evidence="5 7" id="KW-1133">Transmembrane helix</keyword>
<evidence type="ECO:0000259" key="8">
    <source>
        <dbReference type="Pfam" id="PF03458"/>
    </source>
</evidence>
<proteinExistence type="inferred from homology"/>
<feature type="transmembrane region" description="Helical" evidence="7">
    <location>
        <begin position="20"/>
        <end position="39"/>
    </location>
</feature>
<dbReference type="InterPro" id="IPR005115">
    <property type="entry name" value="Gly_transporter"/>
</dbReference>
<feature type="transmembrane region" description="Helical" evidence="7">
    <location>
        <begin position="189"/>
        <end position="210"/>
    </location>
</feature>
<gene>
    <name evidence="9" type="ORF">AT959_16750</name>
</gene>
<dbReference type="RefSeq" id="WP_066885510.1">
    <property type="nucleotide sequence ID" value="NZ_LODL01000035.1"/>
</dbReference>
<organism evidence="9 10">
    <name type="scientific">Dechloromonas denitrificans</name>
    <dbReference type="NCBI Taxonomy" id="281362"/>
    <lineage>
        <taxon>Bacteria</taxon>
        <taxon>Pseudomonadati</taxon>
        <taxon>Pseudomonadota</taxon>
        <taxon>Betaproteobacteria</taxon>
        <taxon>Rhodocyclales</taxon>
        <taxon>Azonexaceae</taxon>
        <taxon>Dechloromonas</taxon>
    </lineage>
</organism>
<accession>A0A133XF49</accession>
<reference evidence="9 10" key="1">
    <citation type="submission" date="2015-12" db="EMBL/GenBank/DDBJ databases">
        <title>Nitrous oxide reduction kinetics distinguish bacteria harboring typical versus atypical NosZ.</title>
        <authorList>
            <person name="Yoon S."/>
            <person name="Nissen S."/>
            <person name="Park D."/>
            <person name="Sanford R.A."/>
            <person name="Loeffler F.E."/>
        </authorList>
    </citation>
    <scope>NUCLEOTIDE SEQUENCE [LARGE SCALE GENOMIC DNA]</scope>
    <source>
        <strain evidence="9 10">ATCC BAA-841</strain>
    </source>
</reference>
<evidence type="ECO:0000256" key="2">
    <source>
        <dbReference type="ARBA" id="ARBA00008193"/>
    </source>
</evidence>
<evidence type="ECO:0000256" key="5">
    <source>
        <dbReference type="ARBA" id="ARBA00022989"/>
    </source>
</evidence>